<reference evidence="1" key="2">
    <citation type="submission" date="2025-09" db="UniProtKB">
        <authorList>
            <consortium name="EnsemblPlants"/>
        </authorList>
    </citation>
    <scope>IDENTIFICATION</scope>
</reference>
<organism evidence="1 2">
    <name type="scientific">Avena sativa</name>
    <name type="common">Oat</name>
    <dbReference type="NCBI Taxonomy" id="4498"/>
    <lineage>
        <taxon>Eukaryota</taxon>
        <taxon>Viridiplantae</taxon>
        <taxon>Streptophyta</taxon>
        <taxon>Embryophyta</taxon>
        <taxon>Tracheophyta</taxon>
        <taxon>Spermatophyta</taxon>
        <taxon>Magnoliopsida</taxon>
        <taxon>Liliopsida</taxon>
        <taxon>Poales</taxon>
        <taxon>Poaceae</taxon>
        <taxon>BOP clade</taxon>
        <taxon>Pooideae</taxon>
        <taxon>Poodae</taxon>
        <taxon>Poeae</taxon>
        <taxon>Poeae Chloroplast Group 1 (Aveneae type)</taxon>
        <taxon>Aveninae</taxon>
        <taxon>Avena</taxon>
    </lineage>
</organism>
<accession>A0ACD5XPR3</accession>
<protein>
    <submittedName>
        <fullName evidence="1">Uncharacterized protein</fullName>
    </submittedName>
</protein>
<name>A0ACD5XPR3_AVESA</name>
<dbReference type="Proteomes" id="UP001732700">
    <property type="component" value="Chromosome 5A"/>
</dbReference>
<evidence type="ECO:0000313" key="1">
    <source>
        <dbReference type="EnsemblPlants" id="AVESA.00010b.r2.5AG0833140.1.CDS.1"/>
    </source>
</evidence>
<sequence length="160" mass="15819">MVLPSCQTHHLIPSTSSAQFQAANPAMAASVPLAGVALLLLLCLIQPAHGGGGTVGASSERYLPVRTVVYRPSASASASWTAEAAYAPFELCMGCRCCPPGAGAGAGNDSSSCVDTSCCYGIDCNIPGKPFGTCGFTPRTCGCGDAGGGSNCTSAPAPPS</sequence>
<reference evidence="1" key="1">
    <citation type="submission" date="2021-05" db="EMBL/GenBank/DDBJ databases">
        <authorList>
            <person name="Scholz U."/>
            <person name="Mascher M."/>
            <person name="Fiebig A."/>
        </authorList>
    </citation>
    <scope>NUCLEOTIDE SEQUENCE [LARGE SCALE GENOMIC DNA]</scope>
</reference>
<keyword evidence="2" id="KW-1185">Reference proteome</keyword>
<dbReference type="EnsemblPlants" id="AVESA.00010b.r2.5AG0833140.1">
    <property type="protein sequence ID" value="AVESA.00010b.r2.5AG0833140.1.CDS.1"/>
    <property type="gene ID" value="AVESA.00010b.r2.5AG0833140"/>
</dbReference>
<proteinExistence type="predicted"/>
<evidence type="ECO:0000313" key="2">
    <source>
        <dbReference type="Proteomes" id="UP001732700"/>
    </source>
</evidence>